<name>A0A4R2NTA0_9FLAO</name>
<proteinExistence type="predicted"/>
<keyword evidence="2" id="KW-1185">Reference proteome</keyword>
<dbReference type="Proteomes" id="UP000294564">
    <property type="component" value="Unassembled WGS sequence"/>
</dbReference>
<comment type="caution">
    <text evidence="1">The sequence shown here is derived from an EMBL/GenBank/DDBJ whole genome shotgun (WGS) entry which is preliminary data.</text>
</comment>
<reference evidence="1 2" key="1">
    <citation type="submission" date="2019-03" db="EMBL/GenBank/DDBJ databases">
        <title>Genomic Encyclopedia of Type Strains, Phase IV (KMG-IV): sequencing the most valuable type-strain genomes for metagenomic binning, comparative biology and taxonomic classification.</title>
        <authorList>
            <person name="Goeker M."/>
        </authorList>
    </citation>
    <scope>NUCLEOTIDE SEQUENCE [LARGE SCALE GENOMIC DNA]</scope>
    <source>
        <strain evidence="1 2">DSM 14836</strain>
    </source>
</reference>
<organism evidence="1 2">
    <name type="scientific">Tenacibaculum skagerrakense</name>
    <dbReference type="NCBI Taxonomy" id="186571"/>
    <lineage>
        <taxon>Bacteria</taxon>
        <taxon>Pseudomonadati</taxon>
        <taxon>Bacteroidota</taxon>
        <taxon>Flavobacteriia</taxon>
        <taxon>Flavobacteriales</taxon>
        <taxon>Flavobacteriaceae</taxon>
        <taxon>Tenacibaculum</taxon>
    </lineage>
</organism>
<evidence type="ECO:0000313" key="1">
    <source>
        <dbReference type="EMBL" id="TCP25042.1"/>
    </source>
</evidence>
<evidence type="ECO:0000313" key="2">
    <source>
        <dbReference type="Proteomes" id="UP000294564"/>
    </source>
</evidence>
<gene>
    <name evidence="1" type="ORF">EV195_10473</name>
</gene>
<protein>
    <submittedName>
        <fullName evidence="1">Uncharacterized protein</fullName>
    </submittedName>
</protein>
<dbReference type="RefSeq" id="WP_132794429.1">
    <property type="nucleotide sequence ID" value="NZ_SLXM01000004.1"/>
</dbReference>
<dbReference type="EMBL" id="SLXM01000004">
    <property type="protein sequence ID" value="TCP25042.1"/>
    <property type="molecule type" value="Genomic_DNA"/>
</dbReference>
<accession>A0A4R2NTA0</accession>
<sequence length="128" mass="14328">MTLLKKYKNLIITSVLVLIGIFAYNQIFKEAETTEEIEAVFKGSSGELVTLLSKDLSSLNNKAVEVEGIITSINNEGIIIDKTIFCQFIQHEVAQQLKAQQKIKVKGIIVGYDDLLNELKLNQCIIKN</sequence>
<dbReference type="OrthoDB" id="1449127at2"/>
<dbReference type="AlphaFoldDB" id="A0A4R2NTA0"/>